<keyword evidence="3" id="KW-0540">Nuclease</keyword>
<dbReference type="Proteomes" id="UP000012960">
    <property type="component" value="Unplaced"/>
</dbReference>
<evidence type="ECO:0000313" key="9">
    <source>
        <dbReference type="Proteomes" id="UP000012960"/>
    </source>
</evidence>
<evidence type="ECO:0000313" key="8">
    <source>
        <dbReference type="EnsemblPlants" id="Ma00_p04300.1"/>
    </source>
</evidence>
<evidence type="ECO:0000259" key="7">
    <source>
        <dbReference type="Pfam" id="PF17917"/>
    </source>
</evidence>
<reference evidence="8" key="1">
    <citation type="submission" date="2021-05" db="UniProtKB">
        <authorList>
            <consortium name="EnsemblPlants"/>
        </authorList>
    </citation>
    <scope>IDENTIFICATION</scope>
    <source>
        <strain evidence="8">subsp. malaccensis</strain>
    </source>
</reference>
<keyword evidence="1" id="KW-0808">Transferase</keyword>
<keyword evidence="9" id="KW-1185">Reference proteome</keyword>
<keyword evidence="2" id="KW-0548">Nucleotidyltransferase</keyword>
<dbReference type="GO" id="GO:0003964">
    <property type="term" value="F:RNA-directed DNA polymerase activity"/>
    <property type="evidence" value="ECO:0007669"/>
    <property type="project" value="UniProtKB-KW"/>
</dbReference>
<organism evidence="8 9">
    <name type="scientific">Musa acuminata subsp. malaccensis</name>
    <name type="common">Wild banana</name>
    <name type="synonym">Musa malaccensis</name>
    <dbReference type="NCBI Taxonomy" id="214687"/>
    <lineage>
        <taxon>Eukaryota</taxon>
        <taxon>Viridiplantae</taxon>
        <taxon>Streptophyta</taxon>
        <taxon>Embryophyta</taxon>
        <taxon>Tracheophyta</taxon>
        <taxon>Spermatophyta</taxon>
        <taxon>Magnoliopsida</taxon>
        <taxon>Liliopsida</taxon>
        <taxon>Zingiberales</taxon>
        <taxon>Musaceae</taxon>
        <taxon>Musa</taxon>
    </lineage>
</organism>
<sequence length="136" mass="15202">MEGWGGGGGVCKWKNKKGDPRNSERVCAYASGKFSPIKSTIDAEIHAVMKTLEALKIYYIDKREILIRTDCQAIISFFNKSTQNKPSRVRGMTFVDYITGNGIEVQFEHIEGTSNILADSLSRLINVLINAGWKDE</sequence>
<accession>A0A804HN82</accession>
<dbReference type="InterPro" id="IPR036397">
    <property type="entry name" value="RNaseH_sf"/>
</dbReference>
<name>A0A804HN82_MUSAM</name>
<dbReference type="GO" id="GO:0016787">
    <property type="term" value="F:hydrolase activity"/>
    <property type="evidence" value="ECO:0007669"/>
    <property type="project" value="UniProtKB-KW"/>
</dbReference>
<dbReference type="SUPFAM" id="SSF53098">
    <property type="entry name" value="Ribonuclease H-like"/>
    <property type="match status" value="1"/>
</dbReference>
<dbReference type="GO" id="GO:0003676">
    <property type="term" value="F:nucleic acid binding"/>
    <property type="evidence" value="ECO:0007669"/>
    <property type="project" value="InterPro"/>
</dbReference>
<protein>
    <recommendedName>
        <fullName evidence="7">Reverse transcriptase RNase H-like domain-containing protein</fullName>
    </recommendedName>
</protein>
<dbReference type="AlphaFoldDB" id="A0A804HN82"/>
<dbReference type="Gramene" id="Ma00_t04300.1">
    <property type="protein sequence ID" value="Ma00_p04300.1"/>
    <property type="gene ID" value="Ma00_g04300"/>
</dbReference>
<dbReference type="GO" id="GO:0004519">
    <property type="term" value="F:endonuclease activity"/>
    <property type="evidence" value="ECO:0007669"/>
    <property type="project" value="UniProtKB-KW"/>
</dbReference>
<dbReference type="Pfam" id="PF17917">
    <property type="entry name" value="RT_RNaseH"/>
    <property type="match status" value="1"/>
</dbReference>
<dbReference type="Gene3D" id="3.30.420.10">
    <property type="entry name" value="Ribonuclease H-like superfamily/Ribonuclease H"/>
    <property type="match status" value="1"/>
</dbReference>
<dbReference type="InterPro" id="IPR012337">
    <property type="entry name" value="RNaseH-like_sf"/>
</dbReference>
<evidence type="ECO:0000256" key="5">
    <source>
        <dbReference type="ARBA" id="ARBA00022801"/>
    </source>
</evidence>
<dbReference type="EnsemblPlants" id="Ma00_t04300.1">
    <property type="protein sequence ID" value="Ma00_p04300.1"/>
    <property type="gene ID" value="Ma00_g04300"/>
</dbReference>
<keyword evidence="5" id="KW-0378">Hydrolase</keyword>
<dbReference type="InterPro" id="IPR041373">
    <property type="entry name" value="RT_RNaseH"/>
</dbReference>
<evidence type="ECO:0000256" key="6">
    <source>
        <dbReference type="ARBA" id="ARBA00022918"/>
    </source>
</evidence>
<evidence type="ECO:0000256" key="4">
    <source>
        <dbReference type="ARBA" id="ARBA00022759"/>
    </source>
</evidence>
<keyword evidence="6" id="KW-0695">RNA-directed DNA polymerase</keyword>
<dbReference type="InParanoid" id="A0A804HN82"/>
<proteinExistence type="predicted"/>
<evidence type="ECO:0000256" key="2">
    <source>
        <dbReference type="ARBA" id="ARBA00022695"/>
    </source>
</evidence>
<evidence type="ECO:0000256" key="1">
    <source>
        <dbReference type="ARBA" id="ARBA00022679"/>
    </source>
</evidence>
<evidence type="ECO:0000256" key="3">
    <source>
        <dbReference type="ARBA" id="ARBA00022722"/>
    </source>
</evidence>
<dbReference type="OMA" id="TIRTDCH"/>
<keyword evidence="4" id="KW-0255">Endonuclease</keyword>
<feature type="domain" description="Reverse transcriptase RNase H-like" evidence="7">
    <location>
        <begin position="17"/>
        <end position="86"/>
    </location>
</feature>